<evidence type="ECO:0000256" key="6">
    <source>
        <dbReference type="ARBA" id="ARBA00023136"/>
    </source>
</evidence>
<name>A0ABZ0INQ0_9BACT</name>
<feature type="domain" description="Peptidase S54 rhomboid" evidence="8">
    <location>
        <begin position="39"/>
        <end position="188"/>
    </location>
</feature>
<evidence type="ECO:0000256" key="3">
    <source>
        <dbReference type="ARBA" id="ARBA00022692"/>
    </source>
</evidence>
<accession>A0ABZ0INQ0</accession>
<feature type="transmembrane region" description="Helical" evidence="7">
    <location>
        <begin position="6"/>
        <end position="28"/>
    </location>
</feature>
<evidence type="ECO:0000256" key="1">
    <source>
        <dbReference type="ARBA" id="ARBA00004141"/>
    </source>
</evidence>
<organism evidence="9 10">
    <name type="scientific">Imperialibacter roseus</name>
    <dbReference type="NCBI Taxonomy" id="1324217"/>
    <lineage>
        <taxon>Bacteria</taxon>
        <taxon>Pseudomonadati</taxon>
        <taxon>Bacteroidota</taxon>
        <taxon>Cytophagia</taxon>
        <taxon>Cytophagales</taxon>
        <taxon>Flammeovirgaceae</taxon>
        <taxon>Imperialibacter</taxon>
    </lineage>
</organism>
<sequence length="206" mass="23042">MSPTLIILIVTVVISIMGLNNPNLLYKLTMSPYAIREKKEYWRFLTSGFVHNSWMHLGFNMFTFFFFGQAAEQIIGYYSGGSSIQFIVFYLVAIGLSDVPSYFKNRNSIHYQSLGASGGVTAVVFCSILLNPLNKIYLFGLIGLPGFILGVLYLIYTINQSRQMSDNINHMAHLTGAIVGIVYSIFIHPGVVGDFFEKVASYKLFG</sequence>
<proteinExistence type="inferred from homology"/>
<evidence type="ECO:0000256" key="5">
    <source>
        <dbReference type="ARBA" id="ARBA00022989"/>
    </source>
</evidence>
<dbReference type="InterPro" id="IPR022764">
    <property type="entry name" value="Peptidase_S54_rhomboid_dom"/>
</dbReference>
<keyword evidence="9" id="KW-0645">Protease</keyword>
<keyword evidence="5 7" id="KW-1133">Transmembrane helix</keyword>
<evidence type="ECO:0000256" key="7">
    <source>
        <dbReference type="SAM" id="Phobius"/>
    </source>
</evidence>
<dbReference type="Pfam" id="PF01694">
    <property type="entry name" value="Rhomboid"/>
    <property type="match status" value="1"/>
</dbReference>
<reference evidence="9 10" key="1">
    <citation type="journal article" date="2023" name="Microbiol. Resour. Announc.">
        <title>Complete Genome Sequence of Imperialibacter roseus strain P4T.</title>
        <authorList>
            <person name="Tizabi D.R."/>
            <person name="Bachvaroff T."/>
            <person name="Hill R.T."/>
        </authorList>
    </citation>
    <scope>NUCLEOTIDE SEQUENCE [LARGE SCALE GENOMIC DNA]</scope>
    <source>
        <strain evidence="9 10">P4T</strain>
    </source>
</reference>
<keyword evidence="10" id="KW-1185">Reference proteome</keyword>
<evidence type="ECO:0000313" key="10">
    <source>
        <dbReference type="Proteomes" id="UP001302349"/>
    </source>
</evidence>
<feature type="transmembrane region" description="Helical" evidence="7">
    <location>
        <begin position="74"/>
        <end position="97"/>
    </location>
</feature>
<comment type="subcellular location">
    <subcellularLocation>
        <location evidence="1">Membrane</location>
        <topology evidence="1">Multi-pass membrane protein</topology>
    </subcellularLocation>
</comment>
<protein>
    <submittedName>
        <fullName evidence="9">Rhomboid family intramembrane serine protease</fullName>
        <ecNumber evidence="9">3.4.21.105</ecNumber>
    </submittedName>
</protein>
<dbReference type="EMBL" id="CP136051">
    <property type="protein sequence ID" value="WOK06634.1"/>
    <property type="molecule type" value="Genomic_DNA"/>
</dbReference>
<dbReference type="InterPro" id="IPR050925">
    <property type="entry name" value="Rhomboid_protease_S54"/>
</dbReference>
<feature type="transmembrane region" description="Helical" evidence="7">
    <location>
        <begin position="168"/>
        <end position="187"/>
    </location>
</feature>
<evidence type="ECO:0000256" key="4">
    <source>
        <dbReference type="ARBA" id="ARBA00022801"/>
    </source>
</evidence>
<dbReference type="Gene3D" id="1.20.1540.10">
    <property type="entry name" value="Rhomboid-like"/>
    <property type="match status" value="1"/>
</dbReference>
<feature type="transmembrane region" description="Helical" evidence="7">
    <location>
        <begin position="49"/>
        <end position="68"/>
    </location>
</feature>
<feature type="transmembrane region" description="Helical" evidence="7">
    <location>
        <begin position="109"/>
        <end position="130"/>
    </location>
</feature>
<dbReference type="RefSeq" id="WP_317489344.1">
    <property type="nucleotide sequence ID" value="NZ_CP136051.1"/>
</dbReference>
<dbReference type="EC" id="3.4.21.105" evidence="9"/>
<dbReference type="GO" id="GO:0006508">
    <property type="term" value="P:proteolysis"/>
    <property type="evidence" value="ECO:0007669"/>
    <property type="project" value="UniProtKB-KW"/>
</dbReference>
<keyword evidence="6 7" id="KW-0472">Membrane</keyword>
<gene>
    <name evidence="9" type="ORF">RT717_26530</name>
</gene>
<feature type="transmembrane region" description="Helical" evidence="7">
    <location>
        <begin position="136"/>
        <end position="156"/>
    </location>
</feature>
<dbReference type="PANTHER" id="PTHR43731">
    <property type="entry name" value="RHOMBOID PROTEASE"/>
    <property type="match status" value="1"/>
</dbReference>
<dbReference type="InterPro" id="IPR035952">
    <property type="entry name" value="Rhomboid-like_sf"/>
</dbReference>
<dbReference type="Proteomes" id="UP001302349">
    <property type="component" value="Chromosome"/>
</dbReference>
<dbReference type="SUPFAM" id="SSF144091">
    <property type="entry name" value="Rhomboid-like"/>
    <property type="match status" value="1"/>
</dbReference>
<evidence type="ECO:0000259" key="8">
    <source>
        <dbReference type="Pfam" id="PF01694"/>
    </source>
</evidence>
<keyword evidence="3 7" id="KW-0812">Transmembrane</keyword>
<keyword evidence="4 9" id="KW-0378">Hydrolase</keyword>
<evidence type="ECO:0000313" key="9">
    <source>
        <dbReference type="EMBL" id="WOK06634.1"/>
    </source>
</evidence>
<dbReference type="GO" id="GO:0008233">
    <property type="term" value="F:peptidase activity"/>
    <property type="evidence" value="ECO:0007669"/>
    <property type="project" value="UniProtKB-KW"/>
</dbReference>
<evidence type="ECO:0000256" key="2">
    <source>
        <dbReference type="ARBA" id="ARBA00009045"/>
    </source>
</evidence>
<dbReference type="PANTHER" id="PTHR43731:SF14">
    <property type="entry name" value="PRESENILIN-ASSOCIATED RHOMBOID-LIKE PROTEIN, MITOCHONDRIAL"/>
    <property type="match status" value="1"/>
</dbReference>
<comment type="similarity">
    <text evidence="2">Belongs to the peptidase S54 family.</text>
</comment>